<dbReference type="Proteomes" id="UP000664859">
    <property type="component" value="Unassembled WGS sequence"/>
</dbReference>
<dbReference type="AlphaFoldDB" id="A0A836CFA0"/>
<accession>A0A836CFA0</accession>
<dbReference type="EMBL" id="JAFCMP010000301">
    <property type="protein sequence ID" value="KAG5181721.1"/>
    <property type="molecule type" value="Genomic_DNA"/>
</dbReference>
<sequence>MLQWQRCCAAAAHCAQRRQQAGLCALSAVGWGGSKAGVSGAAQSPQQLQLRTPLGRRLTLLLRLRHLEKQEMSQTMWMVRVHARCTCCVCERSDASKRAAQVPSLKAGAQHQTCCCCLGLRLSCRPYWQLCASAQSPYRALAGGPACSQGCPWR</sequence>
<organism evidence="1 2">
    <name type="scientific">Tribonema minus</name>
    <dbReference type="NCBI Taxonomy" id="303371"/>
    <lineage>
        <taxon>Eukaryota</taxon>
        <taxon>Sar</taxon>
        <taxon>Stramenopiles</taxon>
        <taxon>Ochrophyta</taxon>
        <taxon>PX clade</taxon>
        <taxon>Xanthophyceae</taxon>
        <taxon>Tribonematales</taxon>
        <taxon>Tribonemataceae</taxon>
        <taxon>Tribonema</taxon>
    </lineage>
</organism>
<name>A0A836CFA0_9STRA</name>
<gene>
    <name evidence="1" type="ORF">JKP88DRAFT_199782</name>
</gene>
<comment type="caution">
    <text evidence="1">The sequence shown here is derived from an EMBL/GenBank/DDBJ whole genome shotgun (WGS) entry which is preliminary data.</text>
</comment>
<evidence type="ECO:0000313" key="2">
    <source>
        <dbReference type="Proteomes" id="UP000664859"/>
    </source>
</evidence>
<proteinExistence type="predicted"/>
<keyword evidence="2" id="KW-1185">Reference proteome</keyword>
<evidence type="ECO:0000313" key="1">
    <source>
        <dbReference type="EMBL" id="KAG5181721.1"/>
    </source>
</evidence>
<reference evidence="1" key="1">
    <citation type="submission" date="2021-02" db="EMBL/GenBank/DDBJ databases">
        <title>First Annotated Genome of the Yellow-green Alga Tribonema minus.</title>
        <authorList>
            <person name="Mahan K.M."/>
        </authorList>
    </citation>
    <scope>NUCLEOTIDE SEQUENCE</scope>
    <source>
        <strain evidence="1">UTEX B ZZ1240</strain>
    </source>
</reference>
<protein>
    <submittedName>
        <fullName evidence="1">Uncharacterized protein</fullName>
    </submittedName>
</protein>